<gene>
    <name evidence="1" type="ORF">H8702_00885</name>
</gene>
<dbReference type="AlphaFoldDB" id="A0A8J6P4Y5"/>
<organism evidence="1 2">
    <name type="scientific">Massiliimalia timonensis</name>
    <dbReference type="NCBI Taxonomy" id="1987501"/>
    <lineage>
        <taxon>Bacteria</taxon>
        <taxon>Bacillati</taxon>
        <taxon>Bacillota</taxon>
        <taxon>Clostridia</taxon>
        <taxon>Eubacteriales</taxon>
        <taxon>Oscillospiraceae</taxon>
        <taxon>Massiliimalia</taxon>
    </lineage>
</organism>
<dbReference type="InterPro" id="IPR006059">
    <property type="entry name" value="SBP"/>
</dbReference>
<reference evidence="1" key="1">
    <citation type="submission" date="2020-08" db="EMBL/GenBank/DDBJ databases">
        <title>Genome public.</title>
        <authorList>
            <person name="Liu C."/>
            <person name="Sun Q."/>
        </authorList>
    </citation>
    <scope>NUCLEOTIDE SEQUENCE</scope>
    <source>
        <strain evidence="1">NSJ-15</strain>
    </source>
</reference>
<name>A0A8J6P4Y5_9FIRM</name>
<dbReference type="Proteomes" id="UP000632659">
    <property type="component" value="Unassembled WGS sequence"/>
</dbReference>
<dbReference type="PANTHER" id="PTHR43649:SF12">
    <property type="entry name" value="DIACETYLCHITOBIOSE BINDING PROTEIN DASA"/>
    <property type="match status" value="1"/>
</dbReference>
<dbReference type="Gene3D" id="3.40.190.10">
    <property type="entry name" value="Periplasmic binding protein-like II"/>
    <property type="match status" value="1"/>
</dbReference>
<dbReference type="PANTHER" id="PTHR43649">
    <property type="entry name" value="ARABINOSE-BINDING PROTEIN-RELATED"/>
    <property type="match status" value="1"/>
</dbReference>
<comment type="caution">
    <text evidence="1">The sequence shown here is derived from an EMBL/GenBank/DDBJ whole genome shotgun (WGS) entry which is preliminary data.</text>
</comment>
<dbReference type="SUPFAM" id="SSF53850">
    <property type="entry name" value="Periplasmic binding protein-like II"/>
    <property type="match status" value="1"/>
</dbReference>
<dbReference type="Pfam" id="PF01547">
    <property type="entry name" value="SBP_bac_1"/>
    <property type="match status" value="1"/>
</dbReference>
<accession>A0A8J6P4Y5</accession>
<sequence length="459" mass="51459">MNKKLLSMILAGGIAAGMITGCGDFSDAPDTSGGGKTADGKTEVIFYHWTPVPEMELMEKTFNETHDDIHLTYKPIPDSPDAMIKMNTMLMANEPMDVTSQWSTDHLQLRVENNLLEGLDQYFEKNDLDYEEVFGAAASEITTVNGDHYSMPYANKMFAVMYNKSIFDEAGVDYPQEGWTWDEFDEIAKKVSSGEGVNRVYGTCFMPKEAWYYRAGLKLGLNAMYKEDGSASNFDDPAFLESLQWLYDLQEAGAQKPFNEFAEASLDAQANRIALFYQGGYAMDIVATYPVSNWGSLPDNAHDFEVGVVTLPVEKKGDPLQTMYEFSDLSMVANSKNKDAAFEFMKWYCIERPDVCVAEKYMQPTASYFPTEEIEKTCIDKIYSCDGVSTEEMLHAYTSPESEIARVPGLKFTTIATAQSEIVGEMDKQIEQVFFNEKTPEEAINDLKANADELIAKAK</sequence>
<dbReference type="EMBL" id="JACRTL010000001">
    <property type="protein sequence ID" value="MBC8609674.1"/>
    <property type="molecule type" value="Genomic_DNA"/>
</dbReference>
<keyword evidence="2" id="KW-1185">Reference proteome</keyword>
<evidence type="ECO:0000313" key="2">
    <source>
        <dbReference type="Proteomes" id="UP000632659"/>
    </source>
</evidence>
<evidence type="ECO:0000313" key="1">
    <source>
        <dbReference type="EMBL" id="MBC8609674.1"/>
    </source>
</evidence>
<proteinExistence type="predicted"/>
<dbReference type="PROSITE" id="PS51257">
    <property type="entry name" value="PROKAR_LIPOPROTEIN"/>
    <property type="match status" value="1"/>
</dbReference>
<protein>
    <submittedName>
        <fullName evidence="1">Extracellular solute-binding protein</fullName>
    </submittedName>
</protein>
<dbReference type="RefSeq" id="WP_154824723.1">
    <property type="nucleotide sequence ID" value="NZ_JACRTL010000001.1"/>
</dbReference>
<dbReference type="InterPro" id="IPR050490">
    <property type="entry name" value="Bact_solute-bd_prot1"/>
</dbReference>